<comment type="caution">
    <text evidence="3">The sequence shown here is derived from an EMBL/GenBank/DDBJ whole genome shotgun (WGS) entry which is preliminary data.</text>
</comment>
<dbReference type="EC" id="3.5.-.-" evidence="1"/>
<evidence type="ECO:0000256" key="1">
    <source>
        <dbReference type="PIRNR" id="PIRNR009290"/>
    </source>
</evidence>
<dbReference type="AlphaFoldDB" id="A0A0F4LV73"/>
<comment type="function">
    <text evidence="1">Catalyzes the conversion of a range of fructosamine 6-phosphates to glucose 6-phosphate and a free amino acid.</text>
</comment>
<feature type="domain" description="SIS" evidence="2">
    <location>
        <begin position="6"/>
        <end position="148"/>
    </location>
</feature>
<dbReference type="InterPro" id="IPR035488">
    <property type="entry name" value="FrlB_SIS"/>
</dbReference>
<dbReference type="GO" id="GO:0097367">
    <property type="term" value="F:carbohydrate derivative binding"/>
    <property type="evidence" value="ECO:0007669"/>
    <property type="project" value="InterPro"/>
</dbReference>
<evidence type="ECO:0000313" key="3">
    <source>
        <dbReference type="EMBL" id="KJY62672.1"/>
    </source>
</evidence>
<dbReference type="PANTHER" id="PTHR10937">
    <property type="entry name" value="GLUCOSAMINE--FRUCTOSE-6-PHOSPHATE AMINOTRANSFERASE, ISOMERIZING"/>
    <property type="match status" value="1"/>
</dbReference>
<dbReference type="GO" id="GO:0004360">
    <property type="term" value="F:glutamine-fructose-6-phosphate transaminase (isomerizing) activity"/>
    <property type="evidence" value="ECO:0007669"/>
    <property type="project" value="TreeGrafter"/>
</dbReference>
<accession>A0A0F4LV73</accession>
<sequence>MENKAIVKNIMKHNNGKISNIYFTACGGSLVDMYPSYYFLQSEAEKVSTGWYTANEFVHVTPKKIGPHSIVFVCSHSGNTPEAVEAAKIAQEKGAFTIGLTFNPKAELLKYSDEKIIYEWGNEDEVVNNPMAIMLDITSQTLDELEGYGKLSEFADGFKRIDTIVTNALAQVQDRTKEFAKKYQNEPMFYILGSGASFGHTYGFAICSLMEMQWLDASPIHSGEYFHGPFEVTDKDKPYIVMESIGRTRPLDERAIKFLKKYGNKIEIVDAKELGLDLIDSSVAEYFNPILFYSVLCEYRAKLADLRNHSLDVRRYMGKVEY</sequence>
<dbReference type="CDD" id="cd05009">
    <property type="entry name" value="SIS_GlmS_GlmD_2"/>
    <property type="match status" value="1"/>
</dbReference>
<reference evidence="3 4" key="1">
    <citation type="submission" date="2015-01" db="EMBL/GenBank/DDBJ databases">
        <title>Comparative genomics of the lactic acid bacteria isolated from the honey bee gut.</title>
        <authorList>
            <person name="Ellegaard K.M."/>
            <person name="Tamarit D."/>
            <person name="Javelind E."/>
            <person name="Olofsson T."/>
            <person name="Andersson S.G."/>
            <person name="Vasquez A."/>
        </authorList>
    </citation>
    <scope>NUCLEOTIDE SEQUENCE [LARGE SCALE GENOMIC DNA]</scope>
    <source>
        <strain evidence="3 4">Hma11</strain>
    </source>
</reference>
<keyword evidence="4" id="KW-1185">Reference proteome</keyword>
<dbReference type="RefSeq" id="WP_046305702.1">
    <property type="nucleotide sequence ID" value="NZ_KQ033999.1"/>
</dbReference>
<dbReference type="GO" id="GO:0016787">
    <property type="term" value="F:hydrolase activity"/>
    <property type="evidence" value="ECO:0007669"/>
    <property type="project" value="UniProtKB-KW"/>
</dbReference>
<dbReference type="SUPFAM" id="SSF53697">
    <property type="entry name" value="SIS domain"/>
    <property type="match status" value="1"/>
</dbReference>
<dbReference type="PANTHER" id="PTHR10937:SF14">
    <property type="entry name" value="FRUCTOSELYSINE 6-PHOSPHATE DEGLYCASE"/>
    <property type="match status" value="1"/>
</dbReference>
<evidence type="ECO:0000259" key="2">
    <source>
        <dbReference type="PROSITE" id="PS51464"/>
    </source>
</evidence>
<dbReference type="InterPro" id="IPR001347">
    <property type="entry name" value="SIS_dom"/>
</dbReference>
<keyword evidence="3" id="KW-0413">Isomerase</keyword>
<keyword evidence="1" id="KW-0119">Carbohydrate metabolism</keyword>
<name>A0A0F4LV73_9LACO</name>
<dbReference type="EMBL" id="JXLG01000001">
    <property type="protein sequence ID" value="KJY62672.1"/>
    <property type="molecule type" value="Genomic_DNA"/>
</dbReference>
<organism evidence="3 4">
    <name type="scientific">Lactobacillus apis</name>
    <dbReference type="NCBI Taxonomy" id="303541"/>
    <lineage>
        <taxon>Bacteria</taxon>
        <taxon>Bacillati</taxon>
        <taxon>Bacillota</taxon>
        <taxon>Bacilli</taxon>
        <taxon>Lactobacillales</taxon>
        <taxon>Lactobacillaceae</taxon>
        <taxon>Lactobacillus</taxon>
    </lineage>
</organism>
<comment type="subunit">
    <text evidence="1">Homooctamer.</text>
</comment>
<protein>
    <recommendedName>
        <fullName evidence="1">Fructosamine deglycase</fullName>
        <ecNumber evidence="1">3.5.-.-</ecNumber>
    </recommendedName>
</protein>
<evidence type="ECO:0000313" key="4">
    <source>
        <dbReference type="Proteomes" id="UP000033682"/>
    </source>
</evidence>
<dbReference type="GO" id="GO:0006002">
    <property type="term" value="P:fructose 6-phosphate metabolic process"/>
    <property type="evidence" value="ECO:0007669"/>
    <property type="project" value="TreeGrafter"/>
</dbReference>
<dbReference type="PATRIC" id="fig|303541.3.peg.150"/>
<dbReference type="GO" id="GO:0006487">
    <property type="term" value="P:protein N-linked glycosylation"/>
    <property type="evidence" value="ECO:0007669"/>
    <property type="project" value="TreeGrafter"/>
</dbReference>
<dbReference type="Gene3D" id="3.40.50.10490">
    <property type="entry name" value="Glucose-6-phosphate isomerase like protein, domain 1"/>
    <property type="match status" value="1"/>
</dbReference>
<dbReference type="PROSITE" id="PS51464">
    <property type="entry name" value="SIS"/>
    <property type="match status" value="1"/>
</dbReference>
<gene>
    <name evidence="3" type="ORF">JF72_00110</name>
</gene>
<dbReference type="Gene3D" id="1.10.10.2240">
    <property type="match status" value="1"/>
</dbReference>
<proteinExistence type="predicted"/>
<dbReference type="Pfam" id="PF01380">
    <property type="entry name" value="SIS"/>
    <property type="match status" value="1"/>
</dbReference>
<dbReference type="PIRSF" id="PIRSF009290">
    <property type="entry name" value="FrlB"/>
    <property type="match status" value="1"/>
</dbReference>
<dbReference type="Gene3D" id="3.40.50.12570">
    <property type="match status" value="1"/>
</dbReference>
<dbReference type="HOGENOM" id="CLU_012520_3_0_9"/>
<dbReference type="InterPro" id="IPR024713">
    <property type="entry name" value="Fructosamine_deglycase_FrlB"/>
</dbReference>
<dbReference type="CDD" id="cd05710">
    <property type="entry name" value="SIS_1"/>
    <property type="match status" value="1"/>
</dbReference>
<dbReference type="Proteomes" id="UP000033682">
    <property type="component" value="Unassembled WGS sequence"/>
</dbReference>
<dbReference type="GO" id="GO:0006047">
    <property type="term" value="P:UDP-N-acetylglucosamine metabolic process"/>
    <property type="evidence" value="ECO:0007669"/>
    <property type="project" value="TreeGrafter"/>
</dbReference>
<dbReference type="GO" id="GO:0016853">
    <property type="term" value="F:isomerase activity"/>
    <property type="evidence" value="ECO:0007669"/>
    <property type="project" value="UniProtKB-KW"/>
</dbReference>
<keyword evidence="1" id="KW-0378">Hydrolase</keyword>
<dbReference type="InterPro" id="IPR035490">
    <property type="entry name" value="GlmS/FrlB_SIS"/>
</dbReference>
<dbReference type="STRING" id="303541.JF72_00110"/>
<dbReference type="InterPro" id="IPR046348">
    <property type="entry name" value="SIS_dom_sf"/>
</dbReference>